<gene>
    <name evidence="1" type="ORF">HPB47_021667</name>
</gene>
<sequence>MHILTMRAHTYTSDQRFHSIRLEGSENWTLEVRYTQKGDAGAYESQVSSELKMSLNFSLAVVCEFLATPGITMASVIGKSEAISLEGQGVLPSFIALAYYYSH</sequence>
<dbReference type="Proteomes" id="UP000805193">
    <property type="component" value="Unassembled WGS sequence"/>
</dbReference>
<protein>
    <submittedName>
        <fullName evidence="1">Uncharacterized protein</fullName>
    </submittedName>
</protein>
<name>A0AC60QC20_IXOPE</name>
<comment type="caution">
    <text evidence="1">The sequence shown here is derived from an EMBL/GenBank/DDBJ whole genome shotgun (WGS) entry which is preliminary data.</text>
</comment>
<evidence type="ECO:0000313" key="2">
    <source>
        <dbReference type="Proteomes" id="UP000805193"/>
    </source>
</evidence>
<dbReference type="EMBL" id="JABSTQ010009213">
    <property type="protein sequence ID" value="KAG0431568.1"/>
    <property type="molecule type" value="Genomic_DNA"/>
</dbReference>
<keyword evidence="2" id="KW-1185">Reference proteome</keyword>
<reference evidence="1 2" key="1">
    <citation type="journal article" date="2020" name="Cell">
        <title>Large-Scale Comparative Analyses of Tick Genomes Elucidate Their Genetic Diversity and Vector Capacities.</title>
        <authorList>
            <consortium name="Tick Genome and Microbiome Consortium (TIGMIC)"/>
            <person name="Jia N."/>
            <person name="Wang J."/>
            <person name="Shi W."/>
            <person name="Du L."/>
            <person name="Sun Y."/>
            <person name="Zhan W."/>
            <person name="Jiang J.F."/>
            <person name="Wang Q."/>
            <person name="Zhang B."/>
            <person name="Ji P."/>
            <person name="Bell-Sakyi L."/>
            <person name="Cui X.M."/>
            <person name="Yuan T.T."/>
            <person name="Jiang B.G."/>
            <person name="Yang W.F."/>
            <person name="Lam T.T."/>
            <person name="Chang Q.C."/>
            <person name="Ding S.J."/>
            <person name="Wang X.J."/>
            <person name="Zhu J.G."/>
            <person name="Ruan X.D."/>
            <person name="Zhao L."/>
            <person name="Wei J.T."/>
            <person name="Ye R.Z."/>
            <person name="Que T.C."/>
            <person name="Du C.H."/>
            <person name="Zhou Y.H."/>
            <person name="Cheng J.X."/>
            <person name="Dai P.F."/>
            <person name="Guo W.B."/>
            <person name="Han X.H."/>
            <person name="Huang E.J."/>
            <person name="Li L.F."/>
            <person name="Wei W."/>
            <person name="Gao Y.C."/>
            <person name="Liu J.Z."/>
            <person name="Shao H.Z."/>
            <person name="Wang X."/>
            <person name="Wang C.C."/>
            <person name="Yang T.C."/>
            <person name="Huo Q.B."/>
            <person name="Li W."/>
            <person name="Chen H.Y."/>
            <person name="Chen S.E."/>
            <person name="Zhou L.G."/>
            <person name="Ni X.B."/>
            <person name="Tian J.H."/>
            <person name="Sheng Y."/>
            <person name="Liu T."/>
            <person name="Pan Y.S."/>
            <person name="Xia L.Y."/>
            <person name="Li J."/>
            <person name="Zhao F."/>
            <person name="Cao W.C."/>
        </authorList>
    </citation>
    <scope>NUCLEOTIDE SEQUENCE [LARGE SCALE GENOMIC DNA]</scope>
    <source>
        <strain evidence="1">Iper-2018</strain>
    </source>
</reference>
<evidence type="ECO:0000313" key="1">
    <source>
        <dbReference type="EMBL" id="KAG0431568.1"/>
    </source>
</evidence>
<organism evidence="1 2">
    <name type="scientific">Ixodes persulcatus</name>
    <name type="common">Taiga tick</name>
    <dbReference type="NCBI Taxonomy" id="34615"/>
    <lineage>
        <taxon>Eukaryota</taxon>
        <taxon>Metazoa</taxon>
        <taxon>Ecdysozoa</taxon>
        <taxon>Arthropoda</taxon>
        <taxon>Chelicerata</taxon>
        <taxon>Arachnida</taxon>
        <taxon>Acari</taxon>
        <taxon>Parasitiformes</taxon>
        <taxon>Ixodida</taxon>
        <taxon>Ixodoidea</taxon>
        <taxon>Ixodidae</taxon>
        <taxon>Ixodinae</taxon>
        <taxon>Ixodes</taxon>
    </lineage>
</organism>
<proteinExistence type="predicted"/>
<accession>A0AC60QC20</accession>